<dbReference type="SMART" id="SM00052">
    <property type="entry name" value="EAL"/>
    <property type="match status" value="1"/>
</dbReference>
<dbReference type="SUPFAM" id="SSF55073">
    <property type="entry name" value="Nucleotide cyclase"/>
    <property type="match status" value="1"/>
</dbReference>
<protein>
    <submittedName>
        <fullName evidence="5">GGDEF domain-containing protein</fullName>
    </submittedName>
</protein>
<dbReference type="InterPro" id="IPR043128">
    <property type="entry name" value="Rev_trsase/Diguanyl_cyclase"/>
</dbReference>
<dbReference type="InterPro" id="IPR000160">
    <property type="entry name" value="GGDEF_dom"/>
</dbReference>
<dbReference type="PROSITE" id="PS50883">
    <property type="entry name" value="EAL"/>
    <property type="match status" value="1"/>
</dbReference>
<dbReference type="FunFam" id="3.20.20.450:FF:000001">
    <property type="entry name" value="Cyclic di-GMP phosphodiesterase yahA"/>
    <property type="match status" value="1"/>
</dbReference>
<dbReference type="KEGG" id="simp:C6571_09215"/>
<dbReference type="InterPro" id="IPR052155">
    <property type="entry name" value="Biofilm_reg_signaling"/>
</dbReference>
<keyword evidence="1" id="KW-0472">Membrane</keyword>
<dbReference type="InterPro" id="IPR013655">
    <property type="entry name" value="PAS_fold_3"/>
</dbReference>
<evidence type="ECO:0000313" key="6">
    <source>
        <dbReference type="Proteomes" id="UP000239326"/>
    </source>
</evidence>
<keyword evidence="1" id="KW-0812">Transmembrane</keyword>
<dbReference type="CDD" id="cd00130">
    <property type="entry name" value="PAS"/>
    <property type="match status" value="3"/>
</dbReference>
<evidence type="ECO:0000259" key="3">
    <source>
        <dbReference type="PROSITE" id="PS50883"/>
    </source>
</evidence>
<dbReference type="InterPro" id="IPR000014">
    <property type="entry name" value="PAS"/>
</dbReference>
<dbReference type="Pfam" id="PF00990">
    <property type="entry name" value="GGDEF"/>
    <property type="match status" value="1"/>
</dbReference>
<dbReference type="AlphaFoldDB" id="A0A2S0MZX5"/>
<name>A0A2S0MZX5_9BURK</name>
<dbReference type="NCBIfam" id="TIGR00229">
    <property type="entry name" value="sensory_box"/>
    <property type="match status" value="3"/>
</dbReference>
<dbReference type="SUPFAM" id="SSF141868">
    <property type="entry name" value="EAL domain-like"/>
    <property type="match status" value="1"/>
</dbReference>
<dbReference type="PROSITE" id="PS50887">
    <property type="entry name" value="GGDEF"/>
    <property type="match status" value="1"/>
</dbReference>
<feature type="domain" description="PAS" evidence="2">
    <location>
        <begin position="201"/>
        <end position="272"/>
    </location>
</feature>
<dbReference type="InterPro" id="IPR001633">
    <property type="entry name" value="EAL_dom"/>
</dbReference>
<dbReference type="InterPro" id="IPR035965">
    <property type="entry name" value="PAS-like_dom_sf"/>
</dbReference>
<dbReference type="Gene3D" id="3.30.70.270">
    <property type="match status" value="1"/>
</dbReference>
<gene>
    <name evidence="5" type="ORF">C6571_09215</name>
</gene>
<evidence type="ECO:0000259" key="2">
    <source>
        <dbReference type="PROSITE" id="PS50112"/>
    </source>
</evidence>
<feature type="domain" description="GGDEF" evidence="4">
    <location>
        <begin position="481"/>
        <end position="615"/>
    </location>
</feature>
<reference evidence="5 6" key="1">
    <citation type="submission" date="2018-03" db="EMBL/GenBank/DDBJ databases">
        <title>Genome sequencing of Simplicispira sp.</title>
        <authorList>
            <person name="Kim S.-J."/>
            <person name="Heo J."/>
            <person name="Kwon S.-W."/>
        </authorList>
    </citation>
    <scope>NUCLEOTIDE SEQUENCE [LARGE SCALE GENOMIC DNA]</scope>
    <source>
        <strain evidence="5 6">SC1-8</strain>
    </source>
</reference>
<dbReference type="PROSITE" id="PS50112">
    <property type="entry name" value="PAS"/>
    <property type="match status" value="3"/>
</dbReference>
<dbReference type="CDD" id="cd01949">
    <property type="entry name" value="GGDEF"/>
    <property type="match status" value="1"/>
</dbReference>
<sequence length="879" mass="96467">MPTPGVAAGLYLALGCAWVFLGDWLLAALITDAAQLARWQLWKGWTYVALTAVLAAWLVYRFRDAERKRRLREDEFSQVVRYASAGIARVRIGGQILWANPRLLEMLNVGESDLPNLNWRSFVPSANSAEIAEQLKRLLAGEIDHYVGERQCLRAGGLEPLPVLCTVTRVRAGEDASGDSLICALQDLSGTVQARAALERSEARLRLALEASASGVWDWDVRARAFSFSPGIARMLAYQGTDLASEPDLMDRILPEDRERVRAAAHFVLGAGEVRLESFGMQCFDGQVRWFQARGHWYAGAQGEPERVTGLLTDMSDARSSEERQRLAMAVVDNAAQGVLVTDTQGNIRSANAAALRILGYTEAEVLGRNPRMFQSGRQDRQFYADLWAQLLRTGHWQGELWNKRKNGEIFPEQAAISAVSDAGGTVTHFICMFTDQSQSRAREQQVEFLVGHDPLTGLANRDSLVVELEAIREQARASGEHFAVLQLNLDRFKEVNESYGHTVGDAVLRHIAAQVQQALRPGDLIARLAGDEIAVVARNLRHADGAAAVARKLMEAAARPWCAPEGFEVVVRASVGICMYPDHMASTEALLQGAHSAVYGAKALGRGAWCFYDEAMTQAARERLTLEARLRRALAEGELRLYYQPQVDIASGRIVGAEALLRWQDPDEGLISPDRFIPVAESSGLIAPIGQWVLEEACRQAQQWLTAGLPALTMAVNVSPRQFLLGDLVAGVGQALSQSGFPANFLELEITESAMAERPEQALALLNRLGDLGLRLAVDDFGTGYSSLAHIKRFPIDVLKIDQGFVRDIPESADDMAICSAIIAMGHSMGFAVLAEGVETPAQLDFLRERGCDNYQGYLRSRPVPPDAFEALLRAQSV</sequence>
<dbReference type="EMBL" id="CP027669">
    <property type="protein sequence ID" value="AVO41450.1"/>
    <property type="molecule type" value="Genomic_DNA"/>
</dbReference>
<dbReference type="Proteomes" id="UP000239326">
    <property type="component" value="Chromosome"/>
</dbReference>
<evidence type="ECO:0000259" key="4">
    <source>
        <dbReference type="PROSITE" id="PS50887"/>
    </source>
</evidence>
<feature type="domain" description="PAS" evidence="2">
    <location>
        <begin position="72"/>
        <end position="142"/>
    </location>
</feature>
<dbReference type="InterPro" id="IPR001610">
    <property type="entry name" value="PAC"/>
</dbReference>
<evidence type="ECO:0000313" key="5">
    <source>
        <dbReference type="EMBL" id="AVO41450.1"/>
    </source>
</evidence>
<feature type="domain" description="PAS" evidence="2">
    <location>
        <begin position="324"/>
        <end position="370"/>
    </location>
</feature>
<dbReference type="Gene3D" id="3.30.450.20">
    <property type="entry name" value="PAS domain"/>
    <property type="match status" value="3"/>
</dbReference>
<evidence type="ECO:0000256" key="1">
    <source>
        <dbReference type="SAM" id="Phobius"/>
    </source>
</evidence>
<dbReference type="InterPro" id="IPR035919">
    <property type="entry name" value="EAL_sf"/>
</dbReference>
<feature type="transmembrane region" description="Helical" evidence="1">
    <location>
        <begin position="44"/>
        <end position="62"/>
    </location>
</feature>
<dbReference type="PANTHER" id="PTHR44757">
    <property type="entry name" value="DIGUANYLATE CYCLASE DGCP"/>
    <property type="match status" value="1"/>
</dbReference>
<dbReference type="SMART" id="SM00091">
    <property type="entry name" value="PAS"/>
    <property type="match status" value="3"/>
</dbReference>
<proteinExistence type="predicted"/>
<dbReference type="CDD" id="cd01948">
    <property type="entry name" value="EAL"/>
    <property type="match status" value="1"/>
</dbReference>
<dbReference type="SMART" id="SM00267">
    <property type="entry name" value="GGDEF"/>
    <property type="match status" value="1"/>
</dbReference>
<dbReference type="Gene3D" id="3.20.20.450">
    <property type="entry name" value="EAL domain"/>
    <property type="match status" value="1"/>
</dbReference>
<dbReference type="SUPFAM" id="SSF55785">
    <property type="entry name" value="PYP-like sensor domain (PAS domain)"/>
    <property type="match status" value="3"/>
</dbReference>
<dbReference type="Pfam" id="PF08447">
    <property type="entry name" value="PAS_3"/>
    <property type="match status" value="1"/>
</dbReference>
<feature type="domain" description="EAL" evidence="3">
    <location>
        <begin position="624"/>
        <end position="878"/>
    </location>
</feature>
<dbReference type="SMART" id="SM00086">
    <property type="entry name" value="PAC"/>
    <property type="match status" value="2"/>
</dbReference>
<dbReference type="Pfam" id="PF13426">
    <property type="entry name" value="PAS_9"/>
    <property type="match status" value="2"/>
</dbReference>
<dbReference type="InterPro" id="IPR029787">
    <property type="entry name" value="Nucleotide_cyclase"/>
</dbReference>
<dbReference type="Pfam" id="PF00563">
    <property type="entry name" value="EAL"/>
    <property type="match status" value="1"/>
</dbReference>
<dbReference type="PANTHER" id="PTHR44757:SF2">
    <property type="entry name" value="BIOFILM ARCHITECTURE MAINTENANCE PROTEIN MBAA"/>
    <property type="match status" value="1"/>
</dbReference>
<keyword evidence="6" id="KW-1185">Reference proteome</keyword>
<dbReference type="OrthoDB" id="9813903at2"/>
<keyword evidence="1" id="KW-1133">Transmembrane helix</keyword>
<dbReference type="NCBIfam" id="TIGR00254">
    <property type="entry name" value="GGDEF"/>
    <property type="match status" value="1"/>
</dbReference>
<accession>A0A2S0MZX5</accession>
<organism evidence="5 6">
    <name type="scientific">Simplicispira suum</name>
    <dbReference type="NCBI Taxonomy" id="2109915"/>
    <lineage>
        <taxon>Bacteria</taxon>
        <taxon>Pseudomonadati</taxon>
        <taxon>Pseudomonadota</taxon>
        <taxon>Betaproteobacteria</taxon>
        <taxon>Burkholderiales</taxon>
        <taxon>Comamonadaceae</taxon>
        <taxon>Simplicispira</taxon>
    </lineage>
</organism>